<evidence type="ECO:0000259" key="6">
    <source>
        <dbReference type="SMART" id="SM00423"/>
    </source>
</evidence>
<dbReference type="InterPro" id="IPR002165">
    <property type="entry name" value="Plexin_repeat"/>
</dbReference>
<dbReference type="InterPro" id="IPR015943">
    <property type="entry name" value="WD40/YVTN_repeat-like_dom_sf"/>
</dbReference>
<dbReference type="SUPFAM" id="SSF101912">
    <property type="entry name" value="Sema domain"/>
    <property type="match status" value="1"/>
</dbReference>
<keyword evidence="4" id="KW-1015">Disulfide bond</keyword>
<dbReference type="GO" id="GO:0030335">
    <property type="term" value="P:positive regulation of cell migration"/>
    <property type="evidence" value="ECO:0007669"/>
    <property type="project" value="TreeGrafter"/>
</dbReference>
<sequence length="454" mass="50927">MSARLSSAFKHAILNCVRSLFNVLIGRSVALSKNLVGEHHMFMFFAYPLVTPRSRHMLFFVVFPLSQTILPNSTTLLDSPFQISVFKINTYLKKGLKVCDSDDATYSVTGFSDAVCPCSNTILVLGTCLKDSRKLSALAIADAQLGFLTTEPVESYFGLPVYTYYGADYFTHIAVDARVKALDGRYYDLLYVSTSQGQIFKIVNFEGSRAENKQHYCKYKLHVAKTASAHRVTDKALLISLSPSPSAPNFGNVFPIYALSTQRSSAYRKEPINTMFLYKRKFHKGLLKTNQSYLVVTTHRMVYRIPTAQCSKFTNCSDCIAIRDPQCAWDSTIKKCIRITNMNDIILNLTANTFCFSCLLISPLDSSTSAKYFSDLKQNVIGGSGEKICQTLSKYNVKFSKIVGPERNLKERIVQFAFVCTLLSIGIVLMRISHSAVWLSNFPDKYISIKTDDP</sequence>
<dbReference type="Pfam" id="PF01403">
    <property type="entry name" value="Sema"/>
    <property type="match status" value="1"/>
</dbReference>
<dbReference type="WBParaSite" id="EVEC_0000220501-mRNA-1">
    <property type="protein sequence ID" value="EVEC_0000220501-mRNA-1"/>
    <property type="gene ID" value="EVEC_0000220501"/>
</dbReference>
<name>A0A0N4UXE6_ENTVE</name>
<dbReference type="SMART" id="SM00423">
    <property type="entry name" value="PSI"/>
    <property type="match status" value="1"/>
</dbReference>
<dbReference type="InterPro" id="IPR036352">
    <property type="entry name" value="Semap_dom_sf"/>
</dbReference>
<dbReference type="SUPFAM" id="SSF103575">
    <property type="entry name" value="Plexin repeat"/>
    <property type="match status" value="1"/>
</dbReference>
<dbReference type="Gene3D" id="2.130.10.10">
    <property type="entry name" value="YVTN repeat-like/Quinoprotein amine dehydrogenase"/>
    <property type="match status" value="1"/>
</dbReference>
<evidence type="ECO:0000313" key="7">
    <source>
        <dbReference type="WBParaSite" id="EVEC_0000220501-mRNA-1"/>
    </source>
</evidence>
<dbReference type="Pfam" id="PF01437">
    <property type="entry name" value="PSI"/>
    <property type="match status" value="1"/>
</dbReference>
<comment type="subcellular location">
    <subcellularLocation>
        <location evidence="1">Membrane</location>
    </subcellularLocation>
</comment>
<dbReference type="InterPro" id="IPR016201">
    <property type="entry name" value="PSI"/>
</dbReference>
<reference evidence="7" key="1">
    <citation type="submission" date="2017-02" db="UniProtKB">
        <authorList>
            <consortium name="WormBaseParasite"/>
        </authorList>
    </citation>
    <scope>IDENTIFICATION</scope>
</reference>
<dbReference type="PANTHER" id="PTHR11036:SF127">
    <property type="entry name" value="SEMAPHORIN-1A"/>
    <property type="match status" value="1"/>
</dbReference>
<dbReference type="GO" id="GO:0005886">
    <property type="term" value="C:plasma membrane"/>
    <property type="evidence" value="ECO:0007669"/>
    <property type="project" value="TreeGrafter"/>
</dbReference>
<organism evidence="7">
    <name type="scientific">Enterobius vermicularis</name>
    <name type="common">Human pinworm</name>
    <dbReference type="NCBI Taxonomy" id="51028"/>
    <lineage>
        <taxon>Eukaryota</taxon>
        <taxon>Metazoa</taxon>
        <taxon>Ecdysozoa</taxon>
        <taxon>Nematoda</taxon>
        <taxon>Chromadorea</taxon>
        <taxon>Rhabditida</taxon>
        <taxon>Spirurina</taxon>
        <taxon>Oxyuridomorpha</taxon>
        <taxon>Oxyuroidea</taxon>
        <taxon>Oxyuridae</taxon>
        <taxon>Enterobius</taxon>
    </lineage>
</organism>
<proteinExistence type="predicted"/>
<evidence type="ECO:0000256" key="5">
    <source>
        <dbReference type="ARBA" id="ARBA00023180"/>
    </source>
</evidence>
<dbReference type="GO" id="GO:0030215">
    <property type="term" value="F:semaphorin receptor binding"/>
    <property type="evidence" value="ECO:0007669"/>
    <property type="project" value="InterPro"/>
</dbReference>
<evidence type="ECO:0000256" key="3">
    <source>
        <dbReference type="ARBA" id="ARBA00023136"/>
    </source>
</evidence>
<keyword evidence="3" id="KW-0472">Membrane</keyword>
<dbReference type="AlphaFoldDB" id="A0A0N4UXE6"/>
<dbReference type="GO" id="GO:0071526">
    <property type="term" value="P:semaphorin-plexin signaling pathway"/>
    <property type="evidence" value="ECO:0007669"/>
    <property type="project" value="TreeGrafter"/>
</dbReference>
<accession>A0A0N4UXE6</accession>
<keyword evidence="5" id="KW-0325">Glycoprotein</keyword>
<protein>
    <submittedName>
        <fullName evidence="7">PSI domain-containing protein</fullName>
    </submittedName>
</protein>
<feature type="domain" description="PSI" evidence="6">
    <location>
        <begin position="309"/>
        <end position="356"/>
    </location>
</feature>
<keyword evidence="2" id="KW-0524">Neurogenesis</keyword>
<dbReference type="GO" id="GO:0007411">
    <property type="term" value="P:axon guidance"/>
    <property type="evidence" value="ECO:0007669"/>
    <property type="project" value="TreeGrafter"/>
</dbReference>
<dbReference type="GO" id="GO:0045499">
    <property type="term" value="F:chemorepellent activity"/>
    <property type="evidence" value="ECO:0007669"/>
    <property type="project" value="TreeGrafter"/>
</dbReference>
<evidence type="ECO:0000256" key="4">
    <source>
        <dbReference type="ARBA" id="ARBA00023157"/>
    </source>
</evidence>
<dbReference type="Gene3D" id="3.30.1680.10">
    <property type="entry name" value="ligand-binding face of the semaphorins, domain 2"/>
    <property type="match status" value="1"/>
</dbReference>
<evidence type="ECO:0000256" key="2">
    <source>
        <dbReference type="ARBA" id="ARBA00022902"/>
    </source>
</evidence>
<dbReference type="InterPro" id="IPR001627">
    <property type="entry name" value="Semap_dom"/>
</dbReference>
<dbReference type="InterPro" id="IPR027231">
    <property type="entry name" value="Semaphorin"/>
</dbReference>
<evidence type="ECO:0000256" key="1">
    <source>
        <dbReference type="ARBA" id="ARBA00004370"/>
    </source>
</evidence>
<dbReference type="PANTHER" id="PTHR11036">
    <property type="entry name" value="SEMAPHORIN"/>
    <property type="match status" value="1"/>
</dbReference>